<dbReference type="Proteomes" id="UP000001933">
    <property type="component" value="Chromosome"/>
</dbReference>
<evidence type="ECO:0000313" key="2">
    <source>
        <dbReference type="EMBL" id="ABC76893.1"/>
    </source>
</evidence>
<keyword evidence="3" id="KW-1185">Reference proteome</keyword>
<dbReference type="KEGG" id="sat:SYN_01332"/>
<name>Q2LS36_SYNAS</name>
<gene>
    <name evidence="2" type="ORF">SYN_01332</name>
</gene>
<feature type="compositionally biased region" description="Low complexity" evidence="1">
    <location>
        <begin position="79"/>
        <end position="94"/>
    </location>
</feature>
<organism evidence="2 3">
    <name type="scientific">Syntrophus aciditrophicus (strain SB)</name>
    <dbReference type="NCBI Taxonomy" id="56780"/>
    <lineage>
        <taxon>Bacteria</taxon>
        <taxon>Pseudomonadati</taxon>
        <taxon>Thermodesulfobacteriota</taxon>
        <taxon>Syntrophia</taxon>
        <taxon>Syntrophales</taxon>
        <taxon>Syntrophaceae</taxon>
        <taxon>Syntrophus</taxon>
    </lineage>
</organism>
<evidence type="ECO:0000256" key="1">
    <source>
        <dbReference type="SAM" id="MobiDB-lite"/>
    </source>
</evidence>
<dbReference type="HOGENOM" id="CLU_145464_0_0_7"/>
<accession>Q2LS36</accession>
<reference evidence="2 3" key="1">
    <citation type="journal article" date="2007" name="Proc. Natl. Acad. Sci. U.S.A.">
        <title>The genome of Syntrophus aciditrophicus: life at the thermodynamic limit of microbial growth.</title>
        <authorList>
            <person name="McInerney M.J."/>
            <person name="Rohlin L."/>
            <person name="Mouttaki H."/>
            <person name="Kim U."/>
            <person name="Krupp R.S."/>
            <person name="Rios-Hernandez L."/>
            <person name="Sieber J."/>
            <person name="Struchtemeyer C.G."/>
            <person name="Bhattacharyya A."/>
            <person name="Campbell J.W."/>
            <person name="Gunsalus R.P."/>
        </authorList>
    </citation>
    <scope>NUCLEOTIDE SEQUENCE [LARGE SCALE GENOMIC DNA]</scope>
    <source>
        <strain evidence="2 3">SB</strain>
    </source>
</reference>
<feature type="region of interest" description="Disordered" evidence="1">
    <location>
        <begin position="74"/>
        <end position="98"/>
    </location>
</feature>
<evidence type="ECO:0000313" key="3">
    <source>
        <dbReference type="Proteomes" id="UP000001933"/>
    </source>
</evidence>
<protein>
    <submittedName>
        <fullName evidence="2">Hypothetical membrane protein</fullName>
    </submittedName>
</protein>
<dbReference type="EMBL" id="CP000252">
    <property type="protein sequence ID" value="ABC76893.1"/>
    <property type="molecule type" value="Genomic_DNA"/>
</dbReference>
<sequence length="151" mass="15857">MSEIYIETVVSIQKGGQVVMKILLAVVCAALLMLGPVSPAFSAAAVEYGMIGSKGAPGTSGLGNALNKKFKKLREKMSQDTPSSMSSRPSTSSSVAGKIRVEENKPIDLVPTAGGAVDRETGMFYKDEGGGYYNPETTTFVIRDSSGSKEP</sequence>
<proteinExistence type="predicted"/>
<dbReference type="InParanoid" id="Q2LS36"/>
<dbReference type="AlphaFoldDB" id="Q2LS36"/>